<evidence type="ECO:0000313" key="2">
    <source>
        <dbReference type="EMBL" id="GEY83858.1"/>
    </source>
</evidence>
<comment type="caution">
    <text evidence="2">The sequence shown here is derived from an EMBL/GenBank/DDBJ whole genome shotgun (WGS) entry which is preliminary data.</text>
</comment>
<gene>
    <name evidence="2" type="ORF">Tci_455832</name>
</gene>
<feature type="compositionally biased region" description="Acidic residues" evidence="1">
    <location>
        <begin position="32"/>
        <end position="52"/>
    </location>
</feature>
<reference evidence="2" key="1">
    <citation type="journal article" date="2019" name="Sci. Rep.">
        <title>Draft genome of Tanacetum cinerariifolium, the natural source of mosquito coil.</title>
        <authorList>
            <person name="Yamashiro T."/>
            <person name="Shiraishi A."/>
            <person name="Satake H."/>
            <person name="Nakayama K."/>
        </authorList>
    </citation>
    <scope>NUCLEOTIDE SEQUENCE</scope>
</reference>
<dbReference type="AlphaFoldDB" id="A0A699HXT8"/>
<protein>
    <submittedName>
        <fullName evidence="2">Uncharacterized protein</fullName>
    </submittedName>
</protein>
<organism evidence="2">
    <name type="scientific">Tanacetum cinerariifolium</name>
    <name type="common">Dalmatian daisy</name>
    <name type="synonym">Chrysanthemum cinerariifolium</name>
    <dbReference type="NCBI Taxonomy" id="118510"/>
    <lineage>
        <taxon>Eukaryota</taxon>
        <taxon>Viridiplantae</taxon>
        <taxon>Streptophyta</taxon>
        <taxon>Embryophyta</taxon>
        <taxon>Tracheophyta</taxon>
        <taxon>Spermatophyta</taxon>
        <taxon>Magnoliopsida</taxon>
        <taxon>eudicotyledons</taxon>
        <taxon>Gunneridae</taxon>
        <taxon>Pentapetalae</taxon>
        <taxon>asterids</taxon>
        <taxon>campanulids</taxon>
        <taxon>Asterales</taxon>
        <taxon>Asteraceae</taxon>
        <taxon>Asteroideae</taxon>
        <taxon>Anthemideae</taxon>
        <taxon>Anthemidinae</taxon>
        <taxon>Tanacetum</taxon>
    </lineage>
</organism>
<feature type="region of interest" description="Disordered" evidence="1">
    <location>
        <begin position="1"/>
        <end position="87"/>
    </location>
</feature>
<name>A0A699HXT8_TANCI</name>
<dbReference type="EMBL" id="BKCJ010214564">
    <property type="protein sequence ID" value="GEY83858.1"/>
    <property type="molecule type" value="Genomic_DNA"/>
</dbReference>
<proteinExistence type="predicted"/>
<sequence length="201" mass="22869">MVNVIPPDHVDDVPVVEPNQHDDVSVVPEPVLVDEDEDPEEEDDPQEEEYDMEVNIKEDENEPELTYPYKEVDPLNPLPHASESEPEDMTEAENPIEHEDEIVLASVHEVGESSTASFLREDNDGLLPGLMRRDINSLFGWMTSLSRRLCGCEMAHALVERKEKQMTSIMEALPPSRELNWIAARRKPLPPDRTTMSVTFL</sequence>
<accession>A0A699HXT8</accession>
<evidence type="ECO:0000256" key="1">
    <source>
        <dbReference type="SAM" id="MobiDB-lite"/>
    </source>
</evidence>